<dbReference type="PANTHER" id="PTHR40626:SF11">
    <property type="entry name" value="ZINC FINGER PROTEIN YPR022C"/>
    <property type="match status" value="1"/>
</dbReference>
<dbReference type="GO" id="GO:0000978">
    <property type="term" value="F:RNA polymerase II cis-regulatory region sequence-specific DNA binding"/>
    <property type="evidence" value="ECO:0007669"/>
    <property type="project" value="InterPro"/>
</dbReference>
<gene>
    <name evidence="10" type="ORF">SAMD00023353_5400170</name>
</gene>
<dbReference type="Pfam" id="PF00096">
    <property type="entry name" value="zf-C2H2"/>
    <property type="match status" value="2"/>
</dbReference>
<sequence>MADKQEMDQSQTRRRRRDGSSSNVQQRLCPHCGRSFKRSEHLERHVRTHTKEKPYICHCGSAFSRRDLLTRHMRISHETNDGASKSPDAPVSDEGQQPISEPATPSDVASSSRSDYGGAPPSQYLESSHDLGMIGHGGGGYHQLSPRQEYYNQGHQYTTYDQYPGYPNVSDAPGMQSDWHPYYHDQGPEQDMVDPALRGSMADQPSPLHNDFPSHAYSPWMSAPQQHWSN</sequence>
<evidence type="ECO:0000313" key="10">
    <source>
        <dbReference type="EMBL" id="GAP91032.1"/>
    </source>
</evidence>
<dbReference type="InterPro" id="IPR036236">
    <property type="entry name" value="Znf_C2H2_sf"/>
</dbReference>
<evidence type="ECO:0000256" key="1">
    <source>
        <dbReference type="ARBA" id="ARBA00004123"/>
    </source>
</evidence>
<evidence type="ECO:0000256" key="8">
    <source>
        <dbReference type="SAM" id="MobiDB-lite"/>
    </source>
</evidence>
<dbReference type="GO" id="GO:0000785">
    <property type="term" value="C:chromatin"/>
    <property type="evidence" value="ECO:0007669"/>
    <property type="project" value="TreeGrafter"/>
</dbReference>
<dbReference type="SUPFAM" id="SSF57667">
    <property type="entry name" value="beta-beta-alpha zinc fingers"/>
    <property type="match status" value="1"/>
</dbReference>
<dbReference type="GO" id="GO:0005634">
    <property type="term" value="C:nucleus"/>
    <property type="evidence" value="ECO:0007669"/>
    <property type="project" value="UniProtKB-SubCell"/>
</dbReference>
<evidence type="ECO:0000256" key="6">
    <source>
        <dbReference type="ARBA" id="ARBA00023242"/>
    </source>
</evidence>
<dbReference type="AlphaFoldDB" id="A0A1W2TRC4"/>
<feature type="region of interest" description="Disordered" evidence="8">
    <location>
        <begin position="1"/>
        <end position="32"/>
    </location>
</feature>
<name>A0A1W2TRC4_ROSNE</name>
<comment type="subcellular location">
    <subcellularLocation>
        <location evidence="1">Nucleus</location>
    </subcellularLocation>
</comment>
<feature type="region of interest" description="Disordered" evidence="8">
    <location>
        <begin position="193"/>
        <end position="230"/>
    </location>
</feature>
<dbReference type="PROSITE" id="PS00028">
    <property type="entry name" value="ZINC_FINGER_C2H2_1"/>
    <property type="match status" value="1"/>
</dbReference>
<evidence type="ECO:0000256" key="2">
    <source>
        <dbReference type="ARBA" id="ARBA00022723"/>
    </source>
</evidence>
<dbReference type="FunFam" id="3.30.160.60:FF:000446">
    <property type="entry name" value="Zinc finger protein"/>
    <property type="match status" value="1"/>
</dbReference>
<accession>A0A1W2TRC4</accession>
<dbReference type="Proteomes" id="UP000054516">
    <property type="component" value="Unassembled WGS sequence"/>
</dbReference>
<dbReference type="EMBL" id="DF977499">
    <property type="protein sequence ID" value="GAP91032.1"/>
    <property type="molecule type" value="Genomic_DNA"/>
</dbReference>
<keyword evidence="6" id="KW-0539">Nucleus</keyword>
<dbReference type="OrthoDB" id="654211at2759"/>
<dbReference type="Gene3D" id="3.30.160.60">
    <property type="entry name" value="Classic Zinc Finger"/>
    <property type="match status" value="2"/>
</dbReference>
<dbReference type="STRING" id="77044.A0A1W2TRC4"/>
<evidence type="ECO:0000256" key="5">
    <source>
        <dbReference type="ARBA" id="ARBA00022833"/>
    </source>
</evidence>
<dbReference type="InterPro" id="IPR013087">
    <property type="entry name" value="Znf_C2H2_type"/>
</dbReference>
<reference evidence="10" key="1">
    <citation type="submission" date="2016-03" db="EMBL/GenBank/DDBJ databases">
        <title>Draft genome sequence of Rosellinia necatrix.</title>
        <authorList>
            <person name="Kanematsu S."/>
        </authorList>
    </citation>
    <scope>NUCLEOTIDE SEQUENCE [LARGE SCALE GENOMIC DNA]</scope>
    <source>
        <strain evidence="10">W97</strain>
    </source>
</reference>
<dbReference type="FunFam" id="3.30.160.60:FF:000072">
    <property type="entry name" value="zinc finger protein 143 isoform X1"/>
    <property type="match status" value="1"/>
</dbReference>
<keyword evidence="2" id="KW-0479">Metal-binding</keyword>
<feature type="domain" description="C2H2-type" evidence="9">
    <location>
        <begin position="27"/>
        <end position="54"/>
    </location>
</feature>
<organism evidence="10">
    <name type="scientific">Rosellinia necatrix</name>
    <name type="common">White root-rot fungus</name>
    <dbReference type="NCBI Taxonomy" id="77044"/>
    <lineage>
        <taxon>Eukaryota</taxon>
        <taxon>Fungi</taxon>
        <taxon>Dikarya</taxon>
        <taxon>Ascomycota</taxon>
        <taxon>Pezizomycotina</taxon>
        <taxon>Sordariomycetes</taxon>
        <taxon>Xylariomycetidae</taxon>
        <taxon>Xylariales</taxon>
        <taxon>Xylariaceae</taxon>
        <taxon>Rosellinia</taxon>
    </lineage>
</organism>
<evidence type="ECO:0000256" key="4">
    <source>
        <dbReference type="ARBA" id="ARBA00022771"/>
    </source>
</evidence>
<keyword evidence="5" id="KW-0862">Zinc</keyword>
<dbReference type="GO" id="GO:0000981">
    <property type="term" value="F:DNA-binding transcription factor activity, RNA polymerase II-specific"/>
    <property type="evidence" value="ECO:0007669"/>
    <property type="project" value="InterPro"/>
</dbReference>
<keyword evidence="3" id="KW-0677">Repeat</keyword>
<protein>
    <submittedName>
        <fullName evidence="10">Putative regulatory protein amdA</fullName>
    </submittedName>
</protein>
<dbReference type="PANTHER" id="PTHR40626">
    <property type="entry name" value="MIP31509P"/>
    <property type="match status" value="1"/>
</dbReference>
<feature type="region of interest" description="Disordered" evidence="8">
    <location>
        <begin position="77"/>
        <end position="131"/>
    </location>
</feature>
<dbReference type="SMART" id="SM00355">
    <property type="entry name" value="ZnF_C2H2"/>
    <property type="match status" value="2"/>
</dbReference>
<evidence type="ECO:0000313" key="11">
    <source>
        <dbReference type="Proteomes" id="UP000054516"/>
    </source>
</evidence>
<dbReference type="PROSITE" id="PS50157">
    <property type="entry name" value="ZINC_FINGER_C2H2_2"/>
    <property type="match status" value="2"/>
</dbReference>
<evidence type="ECO:0000256" key="7">
    <source>
        <dbReference type="PROSITE-ProRule" id="PRU00042"/>
    </source>
</evidence>
<dbReference type="GO" id="GO:0008270">
    <property type="term" value="F:zinc ion binding"/>
    <property type="evidence" value="ECO:0007669"/>
    <property type="project" value="UniProtKB-KW"/>
</dbReference>
<proteinExistence type="predicted"/>
<feature type="domain" description="C2H2-type" evidence="9">
    <location>
        <begin position="55"/>
        <end position="82"/>
    </location>
</feature>
<dbReference type="InterPro" id="IPR051059">
    <property type="entry name" value="VerF-like"/>
</dbReference>
<keyword evidence="11" id="KW-1185">Reference proteome</keyword>
<evidence type="ECO:0000256" key="3">
    <source>
        <dbReference type="ARBA" id="ARBA00022737"/>
    </source>
</evidence>
<evidence type="ECO:0000259" key="9">
    <source>
        <dbReference type="PROSITE" id="PS50157"/>
    </source>
</evidence>
<keyword evidence="4 7" id="KW-0863">Zinc-finger</keyword>